<dbReference type="OrthoDB" id="110174at2759"/>
<gene>
    <name evidence="2" type="ORF">DME_LOCUS4925</name>
</gene>
<evidence type="ECO:0000313" key="4">
    <source>
        <dbReference type="Proteomes" id="UP000274756"/>
    </source>
</evidence>
<feature type="transmembrane region" description="Helical" evidence="1">
    <location>
        <begin position="222"/>
        <end position="241"/>
    </location>
</feature>
<evidence type="ECO:0000313" key="3">
    <source>
        <dbReference type="Proteomes" id="UP000038040"/>
    </source>
</evidence>
<accession>A0A0N4U1R7</accession>
<reference evidence="2 4" key="2">
    <citation type="submission" date="2018-11" db="EMBL/GenBank/DDBJ databases">
        <authorList>
            <consortium name="Pathogen Informatics"/>
        </authorList>
    </citation>
    <scope>NUCLEOTIDE SEQUENCE [LARGE SCALE GENOMIC DNA]</scope>
</reference>
<dbReference type="STRING" id="318479.A0A0N4U1R7"/>
<name>A0A0N4U1R7_DRAME</name>
<feature type="transmembrane region" description="Helical" evidence="1">
    <location>
        <begin position="192"/>
        <end position="210"/>
    </location>
</feature>
<keyword evidence="1" id="KW-1133">Transmembrane helix</keyword>
<dbReference type="GO" id="GO:0016020">
    <property type="term" value="C:membrane"/>
    <property type="evidence" value="ECO:0007669"/>
    <property type="project" value="TreeGrafter"/>
</dbReference>
<protein>
    <submittedName>
        <fullName evidence="5">Transmembrane protein</fullName>
    </submittedName>
</protein>
<proteinExistence type="predicted"/>
<reference evidence="5" key="1">
    <citation type="submission" date="2017-02" db="UniProtKB">
        <authorList>
            <consortium name="WormBaseParasite"/>
        </authorList>
    </citation>
    <scope>IDENTIFICATION</scope>
</reference>
<keyword evidence="1" id="KW-0812">Transmembrane</keyword>
<feature type="transmembrane region" description="Helical" evidence="1">
    <location>
        <begin position="21"/>
        <end position="42"/>
    </location>
</feature>
<sequence>MKRKIESKTWLNTKWGRIGKFGVLGATIVVYPIGTLLLNGPLLKYYFSWRYKTSSDLPEHLRAIVDSQYKLWLDRESRSPKDAVVHFSCSSSDGRIMKVMDTIGHGSMGVRFGARISLPFYTQLRNLDEAIEYCKSNLKVLNFIGEPVRILWDSNVGTEIAKTFVLGEQEIKFLVLRDLCTYDGYAAYITRALSWATFSTFSSIFTYWMHQRKIFQQSFHSFIALYLIFLLFAWFGSLQWYKLYKFVCNIHADSVAAQTSPDHCYGGKEFYWKMLRRNRILRELIPAGTISVKPSGDIRKMTTSILTRFDNIKDIDSENEEIKETTFGDD</sequence>
<evidence type="ECO:0000313" key="2">
    <source>
        <dbReference type="EMBL" id="VDN54952.1"/>
    </source>
</evidence>
<dbReference type="PANTHER" id="PTHR21824">
    <property type="entry name" value="TRANSMEMBRANE PROTEIN 177"/>
    <property type="match status" value="1"/>
</dbReference>
<dbReference type="InterPro" id="IPR026620">
    <property type="entry name" value="TMEM177"/>
</dbReference>
<evidence type="ECO:0000256" key="1">
    <source>
        <dbReference type="SAM" id="Phobius"/>
    </source>
</evidence>
<dbReference type="AlphaFoldDB" id="A0A0N4U1R7"/>
<evidence type="ECO:0000313" key="5">
    <source>
        <dbReference type="WBParaSite" id="DME_0000056501-mRNA-1"/>
    </source>
</evidence>
<organism evidence="3 5">
    <name type="scientific">Dracunculus medinensis</name>
    <name type="common">Guinea worm</name>
    <dbReference type="NCBI Taxonomy" id="318479"/>
    <lineage>
        <taxon>Eukaryota</taxon>
        <taxon>Metazoa</taxon>
        <taxon>Ecdysozoa</taxon>
        <taxon>Nematoda</taxon>
        <taxon>Chromadorea</taxon>
        <taxon>Rhabditida</taxon>
        <taxon>Spirurina</taxon>
        <taxon>Dracunculoidea</taxon>
        <taxon>Dracunculidae</taxon>
        <taxon>Dracunculus</taxon>
    </lineage>
</organism>
<keyword evidence="1" id="KW-0472">Membrane</keyword>
<dbReference type="Proteomes" id="UP000274756">
    <property type="component" value="Unassembled WGS sequence"/>
</dbReference>
<dbReference type="EMBL" id="UYYG01001151">
    <property type="protein sequence ID" value="VDN54952.1"/>
    <property type="molecule type" value="Genomic_DNA"/>
</dbReference>
<dbReference type="Proteomes" id="UP000038040">
    <property type="component" value="Unplaced"/>
</dbReference>
<dbReference type="PANTHER" id="PTHR21824:SF4">
    <property type="entry name" value="TRANSMEMBRANE PROTEIN 177"/>
    <property type="match status" value="1"/>
</dbReference>
<keyword evidence="4" id="KW-1185">Reference proteome</keyword>
<dbReference type="WBParaSite" id="DME_0000056501-mRNA-1">
    <property type="protein sequence ID" value="DME_0000056501-mRNA-1"/>
    <property type="gene ID" value="DME_0000056501"/>
</dbReference>